<evidence type="ECO:0000313" key="2">
    <source>
        <dbReference type="EMBL" id="BCO37719.1"/>
    </source>
</evidence>
<dbReference type="AlphaFoldDB" id="A0A7R7GXH4"/>
<evidence type="ECO:0000256" key="1">
    <source>
        <dbReference type="SAM" id="MobiDB-lite"/>
    </source>
</evidence>
<accession>A0A7R7GXH4</accession>
<proteinExistence type="predicted"/>
<keyword evidence="3" id="KW-1185">Reference proteome</keyword>
<gene>
    <name evidence="2" type="ORF">MHEC_41520</name>
</gene>
<organism evidence="2 3">
    <name type="scientific">Mycobacterium heckeshornense</name>
    <dbReference type="NCBI Taxonomy" id="110505"/>
    <lineage>
        <taxon>Bacteria</taxon>
        <taxon>Bacillati</taxon>
        <taxon>Actinomycetota</taxon>
        <taxon>Actinomycetes</taxon>
        <taxon>Mycobacteriales</taxon>
        <taxon>Mycobacteriaceae</taxon>
        <taxon>Mycobacterium</taxon>
    </lineage>
</organism>
<feature type="region of interest" description="Disordered" evidence="1">
    <location>
        <begin position="1"/>
        <end position="23"/>
    </location>
</feature>
<dbReference type="Proteomes" id="UP000595446">
    <property type="component" value="Chromosome"/>
</dbReference>
<reference evidence="2 3" key="1">
    <citation type="submission" date="2020-12" db="EMBL/GenBank/DDBJ databases">
        <title>Complete genome sequence of Mycobacterium heckeshornense JCM 15655T, closely related to a pathogenic non-tuberculous mycobacterial species Mycobacterium xenopi.</title>
        <authorList>
            <person name="Yoshida M."/>
            <person name="Fukano H."/>
            <person name="Asakura T."/>
            <person name="Suzuki M."/>
            <person name="Hoshino Y."/>
        </authorList>
    </citation>
    <scope>NUCLEOTIDE SEQUENCE [LARGE SCALE GENOMIC DNA]</scope>
    <source>
        <strain evidence="2 3">JCM 15655</strain>
    </source>
</reference>
<sequence length="199" mass="21167">MRSATLVHQMGASNKPPTEPPGDGRLVHAGEELETGWIVRGVVAVHVRPGGAPREKVPPSVAELEAAGLVAPDDDPYRYFSPKERVLADWLTAHGMTGLRSVRARDRPGKPTPDAVFDHVDGRATLEMKTLDSPAENAARAGVRSGRKQSPIVVVDGRGVAIPPDRAATALRKAIRVHGVDVRQVVVVLADGSALGWKP</sequence>
<evidence type="ECO:0000313" key="3">
    <source>
        <dbReference type="Proteomes" id="UP000595446"/>
    </source>
</evidence>
<name>A0A7R7GXH4_9MYCO</name>
<evidence type="ECO:0008006" key="4">
    <source>
        <dbReference type="Google" id="ProtNLM"/>
    </source>
</evidence>
<dbReference type="EMBL" id="AP024237">
    <property type="protein sequence ID" value="BCO37719.1"/>
    <property type="molecule type" value="Genomic_DNA"/>
</dbReference>
<protein>
    <recommendedName>
        <fullName evidence="4">tRNA nuclease CdiA C-terminal domain-containing protein</fullName>
    </recommendedName>
</protein>